<dbReference type="InterPro" id="IPR027417">
    <property type="entry name" value="P-loop_NTPase"/>
</dbReference>
<evidence type="ECO:0000313" key="3">
    <source>
        <dbReference type="EMBL" id="MDJ1113143.1"/>
    </source>
</evidence>
<evidence type="ECO:0000313" key="4">
    <source>
        <dbReference type="Proteomes" id="UP001321481"/>
    </source>
</evidence>
<evidence type="ECO:0000256" key="1">
    <source>
        <dbReference type="SAM" id="MobiDB-lite"/>
    </source>
</evidence>
<dbReference type="PANTHER" id="PTHR43384">
    <property type="entry name" value="SEPTUM SITE-DETERMINING PROTEIN MIND HOMOLOG, CHLOROPLASTIC-RELATED"/>
    <property type="match status" value="1"/>
</dbReference>
<dbReference type="Gene3D" id="3.40.50.300">
    <property type="entry name" value="P-loop containing nucleotide triphosphate hydrolases"/>
    <property type="match status" value="1"/>
</dbReference>
<gene>
    <name evidence="3" type="ORF">QNI14_01610</name>
</gene>
<dbReference type="InterPro" id="IPR050625">
    <property type="entry name" value="ParA/MinD_ATPase"/>
</dbReference>
<dbReference type="InterPro" id="IPR025669">
    <property type="entry name" value="AAA_dom"/>
</dbReference>
<organism evidence="3 4">
    <name type="scientific">Microbacterium dauci</name>
    <dbReference type="NCBI Taxonomy" id="3048008"/>
    <lineage>
        <taxon>Bacteria</taxon>
        <taxon>Bacillati</taxon>
        <taxon>Actinomycetota</taxon>
        <taxon>Actinomycetes</taxon>
        <taxon>Micrococcales</taxon>
        <taxon>Microbacteriaceae</taxon>
        <taxon>Microbacterium</taxon>
    </lineage>
</organism>
<dbReference type="Proteomes" id="UP001321481">
    <property type="component" value="Unassembled WGS sequence"/>
</dbReference>
<protein>
    <submittedName>
        <fullName evidence="3">ParA family protein</fullName>
    </submittedName>
</protein>
<dbReference type="SUPFAM" id="SSF52540">
    <property type="entry name" value="P-loop containing nucleoside triphosphate hydrolases"/>
    <property type="match status" value="1"/>
</dbReference>
<comment type="caution">
    <text evidence="3">The sequence shown here is derived from an EMBL/GenBank/DDBJ whole genome shotgun (WGS) entry which is preliminary data.</text>
</comment>
<proteinExistence type="predicted"/>
<dbReference type="PANTHER" id="PTHR43384:SF14">
    <property type="entry name" value="ESX-1 SECRETION-ASSOCIATED PROTEIN ESPI"/>
    <property type="match status" value="1"/>
</dbReference>
<feature type="region of interest" description="Disordered" evidence="1">
    <location>
        <begin position="120"/>
        <end position="163"/>
    </location>
</feature>
<feature type="compositionally biased region" description="Acidic residues" evidence="1">
    <location>
        <begin position="187"/>
        <end position="207"/>
    </location>
</feature>
<dbReference type="EMBL" id="JASJND010000001">
    <property type="protein sequence ID" value="MDJ1113143.1"/>
    <property type="molecule type" value="Genomic_DNA"/>
</dbReference>
<keyword evidence="4" id="KW-1185">Reference proteome</keyword>
<sequence length="597" mass="63565">MSTASEAPHVRAHVSGETATFTGVDGHDETFTADDVDGLRRLIVDRVRTDAATSNTTIELHTSGDRGAHELLVGPDGELIAIYDDRTLTRAEVRQHVWWTTDPVVTEDDDVDDDDARDAEVAGDATQLDRAASAVEAPARSGFDPGDDDDIDEDTFTSVSTSSVSVPQFFLPAPVNLARVDPPAAESDSEPAAEAEPEPDTAAEASDDWAAPRVTEIPADGPVEVQDDESVEVAADRAAPSTVAAFAPDVPGDEAPTADTIDAAPSHSPMNSGIGDSLPDVPMTASTAIAADAIVRPRFIEPAPEHPATVTGWRAFFAKLGFPVGPSQAELERAAREKAVSRQWAGCRAIAVANGKGGVGKTMTTAVLSAVFARHGGGNVLAWDNNDTRGTLGWRTEQGDYDSTIRDLLPHARQLLEATASVSDISRFVHHQSIDRYDVLRSNPELLAADQRITTADFDLLAQVAARYYRMVIFDSGNDESADRWLRMIDSAHQLVVPTLAAPESAESAALLLDALRKRDAHSRRLAEGAVVIVGQSEKSSAAAVQEIAAGFEGHVRAVQIIPFDDALKAGRIRYDALQPKTRDAWMRAAAAVADGL</sequence>
<reference evidence="3 4" key="1">
    <citation type="submission" date="2023-05" db="EMBL/GenBank/DDBJ databases">
        <title>Microbacterium dauci sp.nov., Isolated from Carrot Rhizosphere Soil.</title>
        <authorList>
            <person name="Xiao Z."/>
            <person name="Zheng J."/>
        </authorList>
    </citation>
    <scope>NUCLEOTIDE SEQUENCE [LARGE SCALE GENOMIC DNA]</scope>
    <source>
        <strain evidence="3 4">LX3-4</strain>
    </source>
</reference>
<accession>A0ABT6ZB31</accession>
<feature type="region of interest" description="Disordered" evidence="1">
    <location>
        <begin position="1"/>
        <end position="28"/>
    </location>
</feature>
<dbReference type="Pfam" id="PF13614">
    <property type="entry name" value="AAA_31"/>
    <property type="match status" value="1"/>
</dbReference>
<dbReference type="RefSeq" id="WP_283714436.1">
    <property type="nucleotide sequence ID" value="NZ_JASJND010000001.1"/>
</dbReference>
<feature type="region of interest" description="Disordered" evidence="1">
    <location>
        <begin position="180"/>
        <end position="210"/>
    </location>
</feature>
<evidence type="ECO:0000259" key="2">
    <source>
        <dbReference type="Pfam" id="PF13614"/>
    </source>
</evidence>
<name>A0ABT6ZB31_9MICO</name>
<feature type="domain" description="AAA" evidence="2">
    <location>
        <begin position="348"/>
        <end position="476"/>
    </location>
</feature>
<feature type="compositionally biased region" description="Acidic residues" evidence="1">
    <location>
        <begin position="145"/>
        <end position="155"/>
    </location>
</feature>